<dbReference type="GO" id="GO:0016829">
    <property type="term" value="F:lyase activity"/>
    <property type="evidence" value="ECO:0007669"/>
    <property type="project" value="UniProtKB-KW"/>
</dbReference>
<organism evidence="7 8">
    <name type="scientific">Perkinsus chesapeaki</name>
    <name type="common">Clam parasite</name>
    <name type="synonym">Perkinsus andrewsi</name>
    <dbReference type="NCBI Taxonomy" id="330153"/>
    <lineage>
        <taxon>Eukaryota</taxon>
        <taxon>Sar</taxon>
        <taxon>Alveolata</taxon>
        <taxon>Perkinsozoa</taxon>
        <taxon>Perkinsea</taxon>
        <taxon>Perkinsida</taxon>
        <taxon>Perkinsidae</taxon>
        <taxon>Perkinsus</taxon>
    </lineage>
</organism>
<protein>
    <recommendedName>
        <fullName evidence="2">glutaminase</fullName>
        <ecNumber evidence="2">3.5.1.2</ecNumber>
    </recommendedName>
</protein>
<dbReference type="Proteomes" id="UP000591131">
    <property type="component" value="Unassembled WGS sequence"/>
</dbReference>
<keyword evidence="4" id="KW-0315">Glutamine amidotransferase</keyword>
<dbReference type="EMBL" id="JAAPAO010000172">
    <property type="protein sequence ID" value="KAF4669376.1"/>
    <property type="molecule type" value="Genomic_DNA"/>
</dbReference>
<dbReference type="EC" id="3.5.1.2" evidence="2"/>
<dbReference type="Pfam" id="PF01174">
    <property type="entry name" value="SNO"/>
    <property type="match status" value="1"/>
</dbReference>
<comment type="catalytic activity">
    <reaction evidence="6">
        <text>L-glutamine + H2O = L-glutamate + NH4(+)</text>
        <dbReference type="Rhea" id="RHEA:15889"/>
        <dbReference type="ChEBI" id="CHEBI:15377"/>
        <dbReference type="ChEBI" id="CHEBI:28938"/>
        <dbReference type="ChEBI" id="CHEBI:29985"/>
        <dbReference type="ChEBI" id="CHEBI:58359"/>
        <dbReference type="EC" id="3.5.1.2"/>
    </reaction>
</comment>
<dbReference type="SUPFAM" id="SSF52317">
    <property type="entry name" value="Class I glutamine amidotransferase-like"/>
    <property type="match status" value="1"/>
</dbReference>
<evidence type="ECO:0000313" key="8">
    <source>
        <dbReference type="Proteomes" id="UP000591131"/>
    </source>
</evidence>
<dbReference type="Gene3D" id="3.40.50.880">
    <property type="match status" value="1"/>
</dbReference>
<dbReference type="GO" id="GO:0005829">
    <property type="term" value="C:cytosol"/>
    <property type="evidence" value="ECO:0007669"/>
    <property type="project" value="TreeGrafter"/>
</dbReference>
<comment type="caution">
    <text evidence="7">The sequence shown here is derived from an EMBL/GenBank/DDBJ whole genome shotgun (WGS) entry which is preliminary data.</text>
</comment>
<name>A0A7J6MDB7_PERCH</name>
<evidence type="ECO:0000256" key="4">
    <source>
        <dbReference type="ARBA" id="ARBA00022962"/>
    </source>
</evidence>
<dbReference type="PROSITE" id="PS51130">
    <property type="entry name" value="PDXT_SNO_2"/>
    <property type="match status" value="1"/>
</dbReference>
<dbReference type="InterPro" id="IPR029062">
    <property type="entry name" value="Class_I_gatase-like"/>
</dbReference>
<evidence type="ECO:0000256" key="3">
    <source>
        <dbReference type="ARBA" id="ARBA00022801"/>
    </source>
</evidence>
<evidence type="ECO:0000256" key="5">
    <source>
        <dbReference type="ARBA" id="ARBA00023239"/>
    </source>
</evidence>
<dbReference type="AlphaFoldDB" id="A0A7J6MDB7"/>
<keyword evidence="8" id="KW-1185">Reference proteome</keyword>
<dbReference type="OrthoDB" id="2039at2759"/>
<dbReference type="GO" id="GO:0008614">
    <property type="term" value="P:pyridoxine metabolic process"/>
    <property type="evidence" value="ECO:0007669"/>
    <property type="project" value="TreeGrafter"/>
</dbReference>
<dbReference type="PROSITE" id="PS51273">
    <property type="entry name" value="GATASE_TYPE_1"/>
    <property type="match status" value="1"/>
</dbReference>
<comment type="similarity">
    <text evidence="1">Belongs to the glutaminase PdxT/SNO family.</text>
</comment>
<gene>
    <name evidence="7" type="ORF">FOL47_002598</name>
</gene>
<dbReference type="NCBIfam" id="TIGR03800">
    <property type="entry name" value="PLP_synth_Pdx2"/>
    <property type="match status" value="1"/>
</dbReference>
<keyword evidence="5" id="KW-0456">Lyase</keyword>
<reference evidence="7 8" key="1">
    <citation type="submission" date="2020-04" db="EMBL/GenBank/DDBJ databases">
        <title>Perkinsus chesapeaki whole genome sequence.</title>
        <authorList>
            <person name="Bogema D.R."/>
        </authorList>
    </citation>
    <scope>NUCLEOTIDE SEQUENCE [LARGE SCALE GENOMIC DNA]</scope>
    <source>
        <strain evidence="7">ATCC PRA-425</strain>
    </source>
</reference>
<dbReference type="InterPro" id="IPR021196">
    <property type="entry name" value="PdxT/SNO_CS"/>
</dbReference>
<dbReference type="GO" id="GO:0004359">
    <property type="term" value="F:glutaminase activity"/>
    <property type="evidence" value="ECO:0007669"/>
    <property type="project" value="UniProtKB-EC"/>
</dbReference>
<sequence length="249" mass="26421">MSCIASNVCPSNLAPVKEVADKNVGEKMEEIYPTGGVSSVGVTVACLLYVFGAFSEHCIVLGKLDVKGVKITPCEVRTLAELNACDGLIIPGGESTAMKIISEGGEDDIIEGMRQFALSGHPIWGTCAGTILLAKTVCQSSRDGSGAIVEHTECKYGNPIGVMDIRVSRNYFGRQLNSFEATIDDGCVFGGVPAVFIRAPAILDVDPKKVTVLGPLICAAKEENMMVTCFHPELTDDHTVPRREGVLAT</sequence>
<keyword evidence="3" id="KW-0378">Hydrolase</keyword>
<evidence type="ECO:0000256" key="6">
    <source>
        <dbReference type="ARBA" id="ARBA00049534"/>
    </source>
</evidence>
<dbReference type="PANTHER" id="PTHR31559">
    <property type="entry name" value="PYRIDOXAL 5'-PHOSPHATE SYNTHASE SUBUNIT SNO"/>
    <property type="match status" value="1"/>
</dbReference>
<dbReference type="PANTHER" id="PTHR31559:SF0">
    <property type="entry name" value="PYRIDOXAL 5'-PHOSPHATE SYNTHASE SUBUNIT SNO1-RELATED"/>
    <property type="match status" value="1"/>
</dbReference>
<evidence type="ECO:0000256" key="2">
    <source>
        <dbReference type="ARBA" id="ARBA00012918"/>
    </source>
</evidence>
<proteinExistence type="inferred from homology"/>
<accession>A0A7J6MDB7</accession>
<dbReference type="GO" id="GO:0042823">
    <property type="term" value="P:pyridoxal phosphate biosynthetic process"/>
    <property type="evidence" value="ECO:0007669"/>
    <property type="project" value="InterPro"/>
</dbReference>
<evidence type="ECO:0000256" key="1">
    <source>
        <dbReference type="ARBA" id="ARBA00008345"/>
    </source>
</evidence>
<dbReference type="InterPro" id="IPR002161">
    <property type="entry name" value="PdxT/SNO"/>
</dbReference>
<evidence type="ECO:0000313" key="7">
    <source>
        <dbReference type="EMBL" id="KAF4669376.1"/>
    </source>
</evidence>
<dbReference type="PROSITE" id="PS01236">
    <property type="entry name" value="PDXT_SNO_1"/>
    <property type="match status" value="1"/>
</dbReference>
<dbReference type="GO" id="GO:1903600">
    <property type="term" value="C:glutaminase complex"/>
    <property type="evidence" value="ECO:0007669"/>
    <property type="project" value="TreeGrafter"/>
</dbReference>